<sequence>MALLFFGSSRLCVIIFAYGVVKCLLGKTFRAILRIFYQYRPRFHTETRRAILCVISLTYIGAINLCVLCVFVVRSTRWVHLIFVNLPIGIFTGKLLAKIGHYFRFYRSIPAFGGFYPPNHPFG</sequence>
<feature type="transmembrane region" description="Helical" evidence="1">
    <location>
        <begin position="50"/>
        <end position="73"/>
    </location>
</feature>
<name>A0A0K1RVS3_9CHRO</name>
<evidence type="ECO:0000313" key="2">
    <source>
        <dbReference type="EMBL" id="AKV66002.1"/>
    </source>
</evidence>
<keyword evidence="3" id="KW-1185">Reference proteome</keyword>
<dbReference type="Proteomes" id="UP000068167">
    <property type="component" value="Chromosome"/>
</dbReference>
<accession>A0A0K1RVS3</accession>
<organism evidence="2 3">
    <name type="scientific">Microcystis panniformis FACHB-1757</name>
    <dbReference type="NCBI Taxonomy" id="1638788"/>
    <lineage>
        <taxon>Bacteria</taxon>
        <taxon>Bacillati</taxon>
        <taxon>Cyanobacteriota</taxon>
        <taxon>Cyanophyceae</taxon>
        <taxon>Oscillatoriophycideae</taxon>
        <taxon>Chroococcales</taxon>
        <taxon>Microcystaceae</taxon>
        <taxon>Microcystis</taxon>
    </lineage>
</organism>
<keyword evidence="1" id="KW-1133">Transmembrane helix</keyword>
<evidence type="ECO:0000313" key="3">
    <source>
        <dbReference type="Proteomes" id="UP000068167"/>
    </source>
</evidence>
<feature type="transmembrane region" description="Helical" evidence="1">
    <location>
        <begin position="6"/>
        <end position="29"/>
    </location>
</feature>
<gene>
    <name evidence="2" type="ORF">VL20_795</name>
</gene>
<keyword evidence="1" id="KW-0472">Membrane</keyword>
<dbReference type="PATRIC" id="fig|1638788.3.peg.800"/>
<dbReference type="AlphaFoldDB" id="A0A0K1RVS3"/>
<feature type="transmembrane region" description="Helical" evidence="1">
    <location>
        <begin position="79"/>
        <end position="97"/>
    </location>
</feature>
<evidence type="ECO:0000256" key="1">
    <source>
        <dbReference type="SAM" id="Phobius"/>
    </source>
</evidence>
<reference evidence="2 3" key="1">
    <citation type="journal article" date="2016" name="Stand. Genomic Sci.">
        <title>Complete genome sequence and genomic characterization of Microcystis panniformis FACHB 1757 by third-generation sequencing.</title>
        <authorList>
            <person name="Zhang J.Y."/>
            <person name="Guan R."/>
            <person name="Zhang H.J."/>
            <person name="Li H."/>
            <person name="Xiao P."/>
            <person name="Yu G.L."/>
            <person name="Du L."/>
            <person name="Cao D.M."/>
            <person name="Zhu B.C."/>
            <person name="Li R.H."/>
            <person name="Lu Z.H."/>
        </authorList>
    </citation>
    <scope>NUCLEOTIDE SEQUENCE [LARGE SCALE GENOMIC DNA]</scope>
    <source>
        <strain evidence="2 3">FACHB-1757</strain>
    </source>
</reference>
<dbReference type="EMBL" id="CP011339">
    <property type="protein sequence ID" value="AKV66002.1"/>
    <property type="molecule type" value="Genomic_DNA"/>
</dbReference>
<proteinExistence type="predicted"/>
<keyword evidence="1" id="KW-0812">Transmembrane</keyword>
<dbReference type="KEGG" id="mpk:VL20_795"/>
<protein>
    <submittedName>
        <fullName evidence="2">Mobile element protein</fullName>
    </submittedName>
</protein>